<dbReference type="AlphaFoldDB" id="A0A8J6LAT9"/>
<reference evidence="2" key="2">
    <citation type="submission" date="2021-08" db="EMBL/GenBank/DDBJ databases">
        <authorList>
            <person name="Eriksson T."/>
        </authorList>
    </citation>
    <scope>NUCLEOTIDE SEQUENCE</scope>
    <source>
        <strain evidence="2">Stoneville</strain>
        <tissue evidence="2">Whole head</tissue>
    </source>
</reference>
<protein>
    <submittedName>
        <fullName evidence="2">Uncharacterized protein</fullName>
    </submittedName>
</protein>
<evidence type="ECO:0000256" key="1">
    <source>
        <dbReference type="SAM" id="MobiDB-lite"/>
    </source>
</evidence>
<organism evidence="2 3">
    <name type="scientific">Tenebrio molitor</name>
    <name type="common">Yellow mealworm beetle</name>
    <dbReference type="NCBI Taxonomy" id="7067"/>
    <lineage>
        <taxon>Eukaryota</taxon>
        <taxon>Metazoa</taxon>
        <taxon>Ecdysozoa</taxon>
        <taxon>Arthropoda</taxon>
        <taxon>Hexapoda</taxon>
        <taxon>Insecta</taxon>
        <taxon>Pterygota</taxon>
        <taxon>Neoptera</taxon>
        <taxon>Endopterygota</taxon>
        <taxon>Coleoptera</taxon>
        <taxon>Polyphaga</taxon>
        <taxon>Cucujiformia</taxon>
        <taxon>Tenebrionidae</taxon>
        <taxon>Tenebrio</taxon>
    </lineage>
</organism>
<evidence type="ECO:0000313" key="3">
    <source>
        <dbReference type="Proteomes" id="UP000719412"/>
    </source>
</evidence>
<proteinExistence type="predicted"/>
<keyword evidence="3" id="KW-1185">Reference proteome</keyword>
<feature type="compositionally biased region" description="Low complexity" evidence="1">
    <location>
        <begin position="89"/>
        <end position="98"/>
    </location>
</feature>
<feature type="region of interest" description="Disordered" evidence="1">
    <location>
        <begin position="75"/>
        <end position="102"/>
    </location>
</feature>
<gene>
    <name evidence="2" type="ORF">GEV33_009289</name>
</gene>
<sequence length="305" mass="35034">MGAAPGRAAVTKDQIPLRRHRYQPVLLKTSLGWFFTSSGTTKADVPPLAERRVGVASSFNFSRGYKETDKLAGPLGKVNDSLRPPECPTTPDTCSFSSSDDDRTRRYRNQLTTMRSRKAIISRDVRGMRLFATERLRKYPENRWRRDGKVGRKSVRQLAVCPQLFAASEKRCNVIGMLFFVGNGSCVRKWEVAVVWGKQRRKEFDHKWMTLGSTTVATWSKQVARTVSENSRFRRGLILMVVFGGAQRKRSIPGLDPVDSRIMNSTFECISKWIFYRDQLLERLERRESREIAEEPWSDSDELMV</sequence>
<reference evidence="2" key="1">
    <citation type="journal article" date="2020" name="J Insects Food Feed">
        <title>The yellow mealworm (Tenebrio molitor) genome: a resource for the emerging insects as food and feed industry.</title>
        <authorList>
            <person name="Eriksson T."/>
            <person name="Andere A."/>
            <person name="Kelstrup H."/>
            <person name="Emery V."/>
            <person name="Picard C."/>
        </authorList>
    </citation>
    <scope>NUCLEOTIDE SEQUENCE</scope>
    <source>
        <strain evidence="2">Stoneville</strain>
        <tissue evidence="2">Whole head</tissue>
    </source>
</reference>
<dbReference type="EMBL" id="JABDTM020025213">
    <property type="protein sequence ID" value="KAH0813502.1"/>
    <property type="molecule type" value="Genomic_DNA"/>
</dbReference>
<dbReference type="Proteomes" id="UP000719412">
    <property type="component" value="Unassembled WGS sequence"/>
</dbReference>
<accession>A0A8J6LAT9</accession>
<name>A0A8J6LAT9_TENMO</name>
<comment type="caution">
    <text evidence="2">The sequence shown here is derived from an EMBL/GenBank/DDBJ whole genome shotgun (WGS) entry which is preliminary data.</text>
</comment>
<evidence type="ECO:0000313" key="2">
    <source>
        <dbReference type="EMBL" id="KAH0813502.1"/>
    </source>
</evidence>